<feature type="chain" id="PRO_5041232789" description="K Homology domain-containing protein" evidence="2">
    <location>
        <begin position="24"/>
        <end position="146"/>
    </location>
</feature>
<name>A0AA35V5W1_LACSI</name>
<proteinExistence type="predicted"/>
<dbReference type="Proteomes" id="UP001177003">
    <property type="component" value="Chromosome 2"/>
</dbReference>
<keyword evidence="1" id="KW-0694">RNA-binding</keyword>
<keyword evidence="5" id="KW-1185">Reference proteome</keyword>
<dbReference type="EMBL" id="OX465078">
    <property type="protein sequence ID" value="CAI9271084.1"/>
    <property type="molecule type" value="Genomic_DNA"/>
</dbReference>
<gene>
    <name evidence="4" type="ORF">LSALG_LOCUS11364</name>
</gene>
<evidence type="ECO:0000313" key="4">
    <source>
        <dbReference type="EMBL" id="CAI9271084.1"/>
    </source>
</evidence>
<dbReference type="PROSITE" id="PS50084">
    <property type="entry name" value="KH_TYPE_1"/>
    <property type="match status" value="1"/>
</dbReference>
<organism evidence="4 5">
    <name type="scientific">Lactuca saligna</name>
    <name type="common">Willowleaf lettuce</name>
    <dbReference type="NCBI Taxonomy" id="75948"/>
    <lineage>
        <taxon>Eukaryota</taxon>
        <taxon>Viridiplantae</taxon>
        <taxon>Streptophyta</taxon>
        <taxon>Embryophyta</taxon>
        <taxon>Tracheophyta</taxon>
        <taxon>Spermatophyta</taxon>
        <taxon>Magnoliopsida</taxon>
        <taxon>eudicotyledons</taxon>
        <taxon>Gunneridae</taxon>
        <taxon>Pentapetalae</taxon>
        <taxon>asterids</taxon>
        <taxon>campanulids</taxon>
        <taxon>Asterales</taxon>
        <taxon>Asteraceae</taxon>
        <taxon>Cichorioideae</taxon>
        <taxon>Cichorieae</taxon>
        <taxon>Lactucinae</taxon>
        <taxon>Lactuca</taxon>
    </lineage>
</organism>
<dbReference type="InterPro" id="IPR036612">
    <property type="entry name" value="KH_dom_type_1_sf"/>
</dbReference>
<sequence length="146" mass="16007">MWLSRSWYWLVVLLCSQTSMLVAMKLMPEEDYDTDVWVRVMSMAQGIKVDMMGRDISTGSTSVGRSAAIVSNMSVEILVPQTIIALVYGENGSNLTHLRQHISGANVVEHEPRSGTSDHIVLISGTPNETRSAQSLLQASILADQS</sequence>
<keyword evidence="2" id="KW-0732">Signal</keyword>
<reference evidence="4" key="1">
    <citation type="submission" date="2023-04" db="EMBL/GenBank/DDBJ databases">
        <authorList>
            <person name="Vijverberg K."/>
            <person name="Xiong W."/>
            <person name="Schranz E."/>
        </authorList>
    </citation>
    <scope>NUCLEOTIDE SEQUENCE</scope>
</reference>
<evidence type="ECO:0000256" key="1">
    <source>
        <dbReference type="PROSITE-ProRule" id="PRU00117"/>
    </source>
</evidence>
<dbReference type="InterPro" id="IPR004088">
    <property type="entry name" value="KH_dom_type_1"/>
</dbReference>
<evidence type="ECO:0000313" key="5">
    <source>
        <dbReference type="Proteomes" id="UP001177003"/>
    </source>
</evidence>
<evidence type="ECO:0000256" key="2">
    <source>
        <dbReference type="SAM" id="SignalP"/>
    </source>
</evidence>
<feature type="domain" description="K Homology" evidence="3">
    <location>
        <begin position="75"/>
        <end position="138"/>
    </location>
</feature>
<accession>A0AA35V5W1</accession>
<evidence type="ECO:0000259" key="3">
    <source>
        <dbReference type="Pfam" id="PF00013"/>
    </source>
</evidence>
<dbReference type="GO" id="GO:0003723">
    <property type="term" value="F:RNA binding"/>
    <property type="evidence" value="ECO:0007669"/>
    <property type="project" value="UniProtKB-UniRule"/>
</dbReference>
<feature type="signal peptide" evidence="2">
    <location>
        <begin position="1"/>
        <end position="23"/>
    </location>
</feature>
<dbReference type="SUPFAM" id="SSF54791">
    <property type="entry name" value="Eukaryotic type KH-domain (KH-domain type I)"/>
    <property type="match status" value="1"/>
</dbReference>
<dbReference type="Pfam" id="PF00013">
    <property type="entry name" value="KH_1"/>
    <property type="match status" value="1"/>
</dbReference>
<dbReference type="AlphaFoldDB" id="A0AA35V5W1"/>
<protein>
    <recommendedName>
        <fullName evidence="3">K Homology domain-containing protein</fullName>
    </recommendedName>
</protein>
<dbReference type="Gene3D" id="3.30.1370.10">
    <property type="entry name" value="K Homology domain, type 1"/>
    <property type="match status" value="1"/>
</dbReference>